<dbReference type="EnsemblMetazoa" id="PPA42232.1">
    <property type="protein sequence ID" value="PPA42232.1"/>
    <property type="gene ID" value="WBGene00280601"/>
</dbReference>
<organism evidence="1 2">
    <name type="scientific">Pristionchus pacificus</name>
    <name type="common">Parasitic nematode worm</name>
    <dbReference type="NCBI Taxonomy" id="54126"/>
    <lineage>
        <taxon>Eukaryota</taxon>
        <taxon>Metazoa</taxon>
        <taxon>Ecdysozoa</taxon>
        <taxon>Nematoda</taxon>
        <taxon>Chromadorea</taxon>
        <taxon>Rhabditida</taxon>
        <taxon>Rhabditina</taxon>
        <taxon>Diplogasteromorpha</taxon>
        <taxon>Diplogasteroidea</taxon>
        <taxon>Neodiplogasteridae</taxon>
        <taxon>Pristionchus</taxon>
    </lineage>
</organism>
<keyword evidence="2" id="KW-1185">Reference proteome</keyword>
<evidence type="ECO:0000313" key="1">
    <source>
        <dbReference type="EnsemblMetazoa" id="PPA42232.1"/>
    </source>
</evidence>
<reference evidence="1" key="2">
    <citation type="submission" date="2022-06" db="UniProtKB">
        <authorList>
            <consortium name="EnsemblMetazoa"/>
        </authorList>
    </citation>
    <scope>IDENTIFICATION</scope>
    <source>
        <strain evidence="1">PS312</strain>
    </source>
</reference>
<name>A0A2A6C138_PRIPA</name>
<proteinExistence type="predicted"/>
<sequence length="463" mass="45671">PNNVGIVFACRYPCQAYSNFLAKFSPIKGYRITVETSTSSFPLPSISNIISSDFKLRMYSAYPIAFLLLASAFQVMGDTPAGGAAVADPNAAGGAAGAADGGAAAGGAGGSDGGVADKIFDTVSNAAGGVPGVGEAAVALVEAGRGLKDQAVKVAENVVNTVTDAVKGVAVIGPLMKQIGDAFLKVMYAMLDFKLRMYSAYPIAFLLLASAFQVMGDTPAGGAAVADPNAAGGAGGAAGAADGGAAAGGAANEDGLVGTVFTTASNAVKPIPVVGGPAAAAIDATKGVSKQIIETGRGFIVFAQKFATGLPVAGPIMAPMFDAALKIFETFFDFKLRMYSAYPIAFLLLASAFQVMGDTPAGGAAVADPNAAGGAGGAAGAADGGAAAGGASNDDGTFAAAIDATKGVSKQIIETGRGFIVFAQKFATTLPVAGPIMAPMFDAALKIFETFFGKAPPAAAQPQ</sequence>
<reference evidence="2" key="1">
    <citation type="journal article" date="2008" name="Nat. Genet.">
        <title>The Pristionchus pacificus genome provides a unique perspective on nematode lifestyle and parasitism.</title>
        <authorList>
            <person name="Dieterich C."/>
            <person name="Clifton S.W."/>
            <person name="Schuster L.N."/>
            <person name="Chinwalla A."/>
            <person name="Delehaunty K."/>
            <person name="Dinkelacker I."/>
            <person name="Fulton L."/>
            <person name="Fulton R."/>
            <person name="Godfrey J."/>
            <person name="Minx P."/>
            <person name="Mitreva M."/>
            <person name="Roeseler W."/>
            <person name="Tian H."/>
            <person name="Witte H."/>
            <person name="Yang S.P."/>
            <person name="Wilson R.K."/>
            <person name="Sommer R.J."/>
        </authorList>
    </citation>
    <scope>NUCLEOTIDE SEQUENCE [LARGE SCALE GENOMIC DNA]</scope>
    <source>
        <strain evidence="2">PS312</strain>
    </source>
</reference>
<evidence type="ECO:0000313" key="2">
    <source>
        <dbReference type="Proteomes" id="UP000005239"/>
    </source>
</evidence>
<gene>
    <name evidence="1" type="primary">WBGene00280601</name>
</gene>
<dbReference type="Proteomes" id="UP000005239">
    <property type="component" value="Unassembled WGS sequence"/>
</dbReference>
<accession>A0A8R1UYI5</accession>
<accession>A0A2A6C138</accession>
<protein>
    <submittedName>
        <fullName evidence="1">Uncharacterized protein</fullName>
    </submittedName>
</protein>
<dbReference type="AlphaFoldDB" id="A0A2A6C138"/>